<dbReference type="EMBL" id="MPUH01000288">
    <property type="protein sequence ID" value="OMJ83884.1"/>
    <property type="molecule type" value="Genomic_DNA"/>
</dbReference>
<evidence type="ECO:0000256" key="2">
    <source>
        <dbReference type="SAM" id="Coils"/>
    </source>
</evidence>
<dbReference type="PROSITE" id="PS50158">
    <property type="entry name" value="ZF_CCHC"/>
    <property type="match status" value="1"/>
</dbReference>
<evidence type="ECO:0000259" key="3">
    <source>
        <dbReference type="PROSITE" id="PS50158"/>
    </source>
</evidence>
<keyword evidence="5" id="KW-1185">Reference proteome</keyword>
<dbReference type="Proteomes" id="UP000187209">
    <property type="component" value="Unassembled WGS sequence"/>
</dbReference>
<evidence type="ECO:0000313" key="4">
    <source>
        <dbReference type="EMBL" id="OMJ83884.1"/>
    </source>
</evidence>
<accession>A0A1R2C4C8</accession>
<dbReference type="AlphaFoldDB" id="A0A1R2C4C8"/>
<organism evidence="4 5">
    <name type="scientific">Stentor coeruleus</name>
    <dbReference type="NCBI Taxonomy" id="5963"/>
    <lineage>
        <taxon>Eukaryota</taxon>
        <taxon>Sar</taxon>
        <taxon>Alveolata</taxon>
        <taxon>Ciliophora</taxon>
        <taxon>Postciliodesmatophora</taxon>
        <taxon>Heterotrichea</taxon>
        <taxon>Heterotrichida</taxon>
        <taxon>Stentoridae</taxon>
        <taxon>Stentor</taxon>
    </lineage>
</organism>
<sequence>MRQDIDLILSFQQTKEQKHTKILKFFKEKSQILNEENKALSALNESLEKNNQELEHQKNTLTNETTILRKSINNYIFKNKVHKVCKNCKKMYKEEENFNWSCKIHMSKYNGNMFWCCGKIEINAKGCVVSKHISGDDEDGQEKLKEENMKFCSNCREAGHGPKECPKDPNTRTNFDPMQELDRIENYKKHKTKINAEILKHQLSLNDRTKFKDDDNDCLEEEFDDLEDIKNVSINDSDMNKYKIEEPESPSKNSAKKHLKVFSNIIRKLD</sequence>
<keyword evidence="1" id="KW-0479">Metal-binding</keyword>
<gene>
    <name evidence="4" type="ORF">SteCoe_15112</name>
</gene>
<dbReference type="GO" id="GO:0008270">
    <property type="term" value="F:zinc ion binding"/>
    <property type="evidence" value="ECO:0007669"/>
    <property type="project" value="UniProtKB-KW"/>
</dbReference>
<keyword evidence="1" id="KW-0863">Zinc-finger</keyword>
<dbReference type="OrthoDB" id="449302at2759"/>
<evidence type="ECO:0000256" key="1">
    <source>
        <dbReference type="PROSITE-ProRule" id="PRU00047"/>
    </source>
</evidence>
<name>A0A1R2C4C8_9CILI</name>
<protein>
    <recommendedName>
        <fullName evidence="3">CCHC-type domain-containing protein</fullName>
    </recommendedName>
</protein>
<proteinExistence type="predicted"/>
<reference evidence="4 5" key="1">
    <citation type="submission" date="2016-11" db="EMBL/GenBank/DDBJ databases">
        <title>The macronuclear genome of Stentor coeruleus: a giant cell with tiny introns.</title>
        <authorList>
            <person name="Slabodnick M."/>
            <person name="Ruby J.G."/>
            <person name="Reiff S.B."/>
            <person name="Swart E.C."/>
            <person name="Gosai S."/>
            <person name="Prabakaran S."/>
            <person name="Witkowska E."/>
            <person name="Larue G.E."/>
            <person name="Fisher S."/>
            <person name="Freeman R.M."/>
            <person name="Gunawardena J."/>
            <person name="Chu W."/>
            <person name="Stover N.A."/>
            <person name="Gregory B.D."/>
            <person name="Nowacki M."/>
            <person name="Derisi J."/>
            <person name="Roy S.W."/>
            <person name="Marshall W.F."/>
            <person name="Sood P."/>
        </authorList>
    </citation>
    <scope>NUCLEOTIDE SEQUENCE [LARGE SCALE GENOMIC DNA]</scope>
    <source>
        <strain evidence="4">WM001</strain>
    </source>
</reference>
<evidence type="ECO:0000313" key="5">
    <source>
        <dbReference type="Proteomes" id="UP000187209"/>
    </source>
</evidence>
<dbReference type="InterPro" id="IPR001878">
    <property type="entry name" value="Znf_CCHC"/>
</dbReference>
<keyword evidence="1" id="KW-0862">Zinc</keyword>
<dbReference type="GO" id="GO:0003676">
    <property type="term" value="F:nucleic acid binding"/>
    <property type="evidence" value="ECO:0007669"/>
    <property type="project" value="InterPro"/>
</dbReference>
<keyword evidence="2" id="KW-0175">Coiled coil</keyword>
<feature type="coiled-coil region" evidence="2">
    <location>
        <begin position="30"/>
        <end position="64"/>
    </location>
</feature>
<feature type="domain" description="CCHC-type" evidence="3">
    <location>
        <begin position="152"/>
        <end position="167"/>
    </location>
</feature>
<comment type="caution">
    <text evidence="4">The sequence shown here is derived from an EMBL/GenBank/DDBJ whole genome shotgun (WGS) entry which is preliminary data.</text>
</comment>